<accession>A0A853I5H0</accession>
<dbReference type="GO" id="GO:0016620">
    <property type="term" value="F:oxidoreductase activity, acting on the aldehyde or oxo group of donors, NAD or NADP as acceptor"/>
    <property type="evidence" value="ECO:0007669"/>
    <property type="project" value="InterPro"/>
</dbReference>
<evidence type="ECO:0000256" key="4">
    <source>
        <dbReference type="RuleBase" id="RU003345"/>
    </source>
</evidence>
<comment type="caution">
    <text evidence="6">The sequence shown here is derived from an EMBL/GenBank/DDBJ whole genome shotgun (WGS) entry which is preliminary data.</text>
</comment>
<dbReference type="Proteomes" id="UP000569732">
    <property type="component" value="Unassembled WGS sequence"/>
</dbReference>
<feature type="active site" evidence="3">
    <location>
        <position position="285"/>
    </location>
</feature>
<dbReference type="Gene3D" id="3.40.605.10">
    <property type="entry name" value="Aldehyde Dehydrogenase, Chain A, domain 1"/>
    <property type="match status" value="1"/>
</dbReference>
<dbReference type="InterPro" id="IPR016161">
    <property type="entry name" value="Ald_DH/histidinol_DH"/>
</dbReference>
<proteinExistence type="inferred from homology"/>
<evidence type="ECO:0000259" key="5">
    <source>
        <dbReference type="Pfam" id="PF00171"/>
    </source>
</evidence>
<dbReference type="Gene3D" id="3.40.309.10">
    <property type="entry name" value="Aldehyde Dehydrogenase, Chain A, domain 2"/>
    <property type="match status" value="1"/>
</dbReference>
<feature type="domain" description="Aldehyde dehydrogenase" evidence="5">
    <location>
        <begin position="47"/>
        <end position="508"/>
    </location>
</feature>
<comment type="similarity">
    <text evidence="1 4">Belongs to the aldehyde dehydrogenase family.</text>
</comment>
<dbReference type="PANTHER" id="PTHR11699">
    <property type="entry name" value="ALDEHYDE DEHYDROGENASE-RELATED"/>
    <property type="match status" value="1"/>
</dbReference>
<keyword evidence="2 4" id="KW-0560">Oxidoreductase</keyword>
<evidence type="ECO:0000313" key="7">
    <source>
        <dbReference type="Proteomes" id="UP000569732"/>
    </source>
</evidence>
<dbReference type="FunFam" id="3.40.309.10:FF:000012">
    <property type="entry name" value="Betaine aldehyde dehydrogenase"/>
    <property type="match status" value="1"/>
</dbReference>
<evidence type="ECO:0000256" key="3">
    <source>
        <dbReference type="PROSITE-ProRule" id="PRU10007"/>
    </source>
</evidence>
<dbReference type="PROSITE" id="PS00687">
    <property type="entry name" value="ALDEHYDE_DEHYDR_GLU"/>
    <property type="match status" value="1"/>
</dbReference>
<name>A0A853I5H0_9GAMM</name>
<dbReference type="InterPro" id="IPR015590">
    <property type="entry name" value="Aldehyde_DH_dom"/>
</dbReference>
<dbReference type="SUPFAM" id="SSF53720">
    <property type="entry name" value="ALDH-like"/>
    <property type="match status" value="1"/>
</dbReference>
<dbReference type="Pfam" id="PF00171">
    <property type="entry name" value="Aldedh"/>
    <property type="match status" value="1"/>
</dbReference>
<organism evidence="6 7">
    <name type="scientific">Spartinivicinus marinus</name>
    <dbReference type="NCBI Taxonomy" id="2994442"/>
    <lineage>
        <taxon>Bacteria</taxon>
        <taxon>Pseudomonadati</taxon>
        <taxon>Pseudomonadota</taxon>
        <taxon>Gammaproteobacteria</taxon>
        <taxon>Oceanospirillales</taxon>
        <taxon>Zooshikellaceae</taxon>
        <taxon>Spartinivicinus</taxon>
    </lineage>
</organism>
<dbReference type="InterPro" id="IPR029510">
    <property type="entry name" value="Ald_DH_CS_GLU"/>
</dbReference>
<sequence length="522" mass="55717">MTDQQSFNQSSNERLSQLSAVNWVEGNRVVDIPTEPFKGQLLINGKWQASSDGSQLSRVSPAYDLVVAEYAKASVVDAEAAIQAARHAFDQGSWSTISGAERAKLLNQVADQMMARQQELAVLEVLESGKPIRQARDEVAWAAELWRYAAVSARSLHGDSHNQLGQDMLAMVLREPIGVVSIITPWNFPLLIVSQKLPFALAAGCTCVVKPSELTSATTLVLGEILQAVGLPAGVVNMVVGEGPEIGPTLTTHPMVDMVSFTGSTGVGKAISAAAAGTLKKVSLELGGKNPQIIFPDCDWEAAVDAVVFGIYFNAGECCNSGSRILVHESIADAFTKAVIAKSRQVPVGDPLCEATKVGAIISADHLQKVTDYVQGAEQAGATVSLGGQTQGTGGFYMAPTVLTDVTPEMAVANEEIFGPVLSVLTFSDLEEAIETANNCLFGLSAGVWSANIDNCLAIGRRVKAGTVWLNTWMSGYPELPFGGYKESGQGRELGKYGIEEFTELKTIQMHMGPRTSWWLPR</sequence>
<dbReference type="FunFam" id="3.40.605.10:FF:000007">
    <property type="entry name" value="NAD/NADP-dependent betaine aldehyde dehydrogenase"/>
    <property type="match status" value="1"/>
</dbReference>
<reference evidence="6 7" key="1">
    <citation type="submission" date="2020-07" db="EMBL/GenBank/DDBJ databases">
        <title>Endozoicomonas sp. nov., isolated from sediment.</title>
        <authorList>
            <person name="Gu T."/>
        </authorList>
    </citation>
    <scope>NUCLEOTIDE SEQUENCE [LARGE SCALE GENOMIC DNA]</scope>
    <source>
        <strain evidence="6 7">SM1973</strain>
    </source>
</reference>
<dbReference type="CDD" id="cd07118">
    <property type="entry name" value="ALDH_SNDH"/>
    <property type="match status" value="1"/>
</dbReference>
<dbReference type="EMBL" id="JACCKB010000002">
    <property type="protein sequence ID" value="NYZ64827.1"/>
    <property type="molecule type" value="Genomic_DNA"/>
</dbReference>
<dbReference type="InterPro" id="IPR016162">
    <property type="entry name" value="Ald_DH_N"/>
</dbReference>
<protein>
    <submittedName>
        <fullName evidence="6">Aldehyde dehydrogenase family protein</fullName>
    </submittedName>
</protein>
<keyword evidence="7" id="KW-1185">Reference proteome</keyword>
<dbReference type="RefSeq" id="WP_180566854.1">
    <property type="nucleotide sequence ID" value="NZ_JACCKB010000002.1"/>
</dbReference>
<dbReference type="InterPro" id="IPR016163">
    <property type="entry name" value="Ald_DH_C"/>
</dbReference>
<gene>
    <name evidence="6" type="ORF">H0A36_02335</name>
</gene>
<evidence type="ECO:0000256" key="1">
    <source>
        <dbReference type="ARBA" id="ARBA00009986"/>
    </source>
</evidence>
<dbReference type="AlphaFoldDB" id="A0A853I5H0"/>
<evidence type="ECO:0000256" key="2">
    <source>
        <dbReference type="ARBA" id="ARBA00023002"/>
    </source>
</evidence>
<evidence type="ECO:0000313" key="6">
    <source>
        <dbReference type="EMBL" id="NYZ64827.1"/>
    </source>
</evidence>